<evidence type="ECO:0000313" key="2">
    <source>
        <dbReference type="Proteomes" id="UP000014155"/>
    </source>
</evidence>
<evidence type="ECO:0000313" key="1">
    <source>
        <dbReference type="EMBL" id="EMS70616.1"/>
    </source>
</evidence>
<dbReference type="GO" id="GO:0046983">
    <property type="term" value="F:protein dimerization activity"/>
    <property type="evidence" value="ECO:0007669"/>
    <property type="project" value="InterPro"/>
</dbReference>
<dbReference type="AlphaFoldDB" id="S0FJY0"/>
<dbReference type="GO" id="GO:0043937">
    <property type="term" value="P:regulation of sporulation"/>
    <property type="evidence" value="ECO:0007669"/>
    <property type="project" value="InterPro"/>
</dbReference>
<comment type="caution">
    <text evidence="1">The sequence shown here is derived from an EMBL/GenBank/DDBJ whole genome shotgun (WGS) entry which is preliminary data.</text>
</comment>
<dbReference type="InterPro" id="IPR037208">
    <property type="entry name" value="Spo0E-like_sf"/>
</dbReference>
<keyword evidence="2" id="KW-1185">Reference proteome</keyword>
<dbReference type="RefSeq" id="WP_004628054.1">
    <property type="nucleotide sequence ID" value="NZ_AORV01000051.1"/>
</dbReference>
<proteinExistence type="predicted"/>
<dbReference type="PATRIC" id="fig|1195236.3.peg.3872"/>
<sequence>MSELQRLLDDIDKLRENLHEVISKKGINLTDPEIISASQMLNAAITKYNEIINKKGL</sequence>
<dbReference type="Pfam" id="PF09388">
    <property type="entry name" value="SpoOE-like"/>
    <property type="match status" value="1"/>
</dbReference>
<dbReference type="Gene3D" id="4.10.280.10">
    <property type="entry name" value="Helix-loop-helix DNA-binding domain"/>
    <property type="match status" value="1"/>
</dbReference>
<dbReference type="eggNOG" id="ENOG502ZUDU">
    <property type="taxonomic scope" value="Bacteria"/>
</dbReference>
<dbReference type="InterPro" id="IPR018540">
    <property type="entry name" value="Spo0E-like"/>
</dbReference>
<dbReference type="SUPFAM" id="SSF140500">
    <property type="entry name" value="BAS1536-like"/>
    <property type="match status" value="1"/>
</dbReference>
<dbReference type="Proteomes" id="UP000014155">
    <property type="component" value="Unassembled WGS sequence"/>
</dbReference>
<organism evidence="1 2">
    <name type="scientific">Ruminiclostridium cellobioparum subsp. termitidis CT1112</name>
    <dbReference type="NCBI Taxonomy" id="1195236"/>
    <lineage>
        <taxon>Bacteria</taxon>
        <taxon>Bacillati</taxon>
        <taxon>Bacillota</taxon>
        <taxon>Clostridia</taxon>
        <taxon>Eubacteriales</taxon>
        <taxon>Oscillospiraceae</taxon>
        <taxon>Ruminiclostridium</taxon>
    </lineage>
</organism>
<dbReference type="InterPro" id="IPR036638">
    <property type="entry name" value="HLH_DNA-bd_sf"/>
</dbReference>
<name>S0FJY0_RUMCE</name>
<reference evidence="1 2" key="1">
    <citation type="journal article" date="2013" name="Genome Announc.">
        <title>Draft Genome Sequence of the Cellulolytic, Mesophilic, Anaerobic Bacterium Clostridium termitidis Strain CT1112 (DSM 5398).</title>
        <authorList>
            <person name="Lal S."/>
            <person name="Ramachandran U."/>
            <person name="Zhang X."/>
            <person name="Munir R."/>
            <person name="Sparling R."/>
            <person name="Levin D.B."/>
        </authorList>
    </citation>
    <scope>NUCLEOTIDE SEQUENCE [LARGE SCALE GENOMIC DNA]</scope>
    <source>
        <strain evidence="1 2">CT1112</strain>
    </source>
</reference>
<gene>
    <name evidence="1" type="ORF">CTER_3654</name>
</gene>
<accession>S0FJY0</accession>
<dbReference type="EMBL" id="AORV01000051">
    <property type="protein sequence ID" value="EMS70616.1"/>
    <property type="molecule type" value="Genomic_DNA"/>
</dbReference>
<protein>
    <submittedName>
        <fullName evidence="1">Spo0E like sporulation regulatory protein</fullName>
    </submittedName>
</protein>